<organism evidence="2 3">
    <name type="scientific">Volvox reticuliferus</name>
    <dbReference type="NCBI Taxonomy" id="1737510"/>
    <lineage>
        <taxon>Eukaryota</taxon>
        <taxon>Viridiplantae</taxon>
        <taxon>Chlorophyta</taxon>
        <taxon>core chlorophytes</taxon>
        <taxon>Chlorophyceae</taxon>
        <taxon>CS clade</taxon>
        <taxon>Chlamydomonadales</taxon>
        <taxon>Volvocaceae</taxon>
        <taxon>Volvox</taxon>
    </lineage>
</organism>
<feature type="region of interest" description="Disordered" evidence="1">
    <location>
        <begin position="122"/>
        <end position="159"/>
    </location>
</feature>
<comment type="caution">
    <text evidence="2">The sequence shown here is derived from an EMBL/GenBank/DDBJ whole genome shotgun (WGS) entry which is preliminary data.</text>
</comment>
<evidence type="ECO:0000313" key="2">
    <source>
        <dbReference type="EMBL" id="GIM02696.1"/>
    </source>
</evidence>
<name>A0A8J4LNB2_9CHLO</name>
<feature type="region of interest" description="Disordered" evidence="1">
    <location>
        <begin position="185"/>
        <end position="208"/>
    </location>
</feature>
<sequence>SSRSSSSRSNSTNNNLSSTDVSCCSGTPCCRSGTDIIGAQHKTPTSTGFGADSWIWPHAFVPDCTGGAGVGDNTDGGSPDRVAATVAADGGSRPYGITSQVVAARRRQAWWGWRWRRRRQVQHGGGEGRNMRVDGVPMRSRELPPAEPGSGLKGRMTKEHPPSAAASAAVAAAVVEVEVTLMTSSPAASDGEVEATSDEIRSGQDSSSYEYDRIPLLEEVFERFPDVPVQVKI</sequence>
<gene>
    <name evidence="2" type="ORF">Vretimale_7531</name>
</gene>
<proteinExistence type="predicted"/>
<dbReference type="Proteomes" id="UP000722791">
    <property type="component" value="Unassembled WGS sequence"/>
</dbReference>
<dbReference type="EMBL" id="BNCQ01000012">
    <property type="protein sequence ID" value="GIM02696.1"/>
    <property type="molecule type" value="Genomic_DNA"/>
</dbReference>
<feature type="region of interest" description="Disordered" evidence="1">
    <location>
        <begin position="1"/>
        <end position="22"/>
    </location>
</feature>
<feature type="non-terminal residue" evidence="2">
    <location>
        <position position="1"/>
    </location>
</feature>
<protein>
    <submittedName>
        <fullName evidence="2">Uncharacterized protein</fullName>
    </submittedName>
</protein>
<feature type="compositionally biased region" description="Low complexity" evidence="1">
    <location>
        <begin position="1"/>
        <end position="19"/>
    </location>
</feature>
<evidence type="ECO:0000313" key="3">
    <source>
        <dbReference type="Proteomes" id="UP000722791"/>
    </source>
</evidence>
<evidence type="ECO:0000256" key="1">
    <source>
        <dbReference type="SAM" id="MobiDB-lite"/>
    </source>
</evidence>
<dbReference type="AlphaFoldDB" id="A0A8J4LNB2"/>
<reference evidence="2" key="1">
    <citation type="journal article" date="2021" name="Proc. Natl. Acad. Sci. U.S.A.">
        <title>Three genomes in the algal genus Volvox reveal the fate of a haploid sex-determining region after a transition to homothallism.</title>
        <authorList>
            <person name="Yamamoto K."/>
            <person name="Hamaji T."/>
            <person name="Kawai-Toyooka H."/>
            <person name="Matsuzaki R."/>
            <person name="Takahashi F."/>
            <person name="Nishimura Y."/>
            <person name="Kawachi M."/>
            <person name="Noguchi H."/>
            <person name="Minakuchi Y."/>
            <person name="Umen J.G."/>
            <person name="Toyoda A."/>
            <person name="Nozaki H."/>
        </authorList>
    </citation>
    <scope>NUCLEOTIDE SEQUENCE</scope>
    <source>
        <strain evidence="2">NIES-3785</strain>
    </source>
</reference>
<accession>A0A8J4LNB2</accession>